<evidence type="ECO:0000256" key="2">
    <source>
        <dbReference type="SAM" id="SignalP"/>
    </source>
</evidence>
<dbReference type="OrthoDB" id="504708at2759"/>
<feature type="compositionally biased region" description="Basic and acidic residues" evidence="1">
    <location>
        <begin position="199"/>
        <end position="210"/>
    </location>
</feature>
<dbReference type="RefSeq" id="XP_028133231.1">
    <property type="nucleotide sequence ID" value="XM_028277430.1"/>
</dbReference>
<proteinExistence type="predicted"/>
<reference evidence="3" key="1">
    <citation type="submission" date="2025-08" db="UniProtKB">
        <authorList>
            <consortium name="RefSeq"/>
        </authorList>
    </citation>
    <scope>IDENTIFICATION</scope>
    <source>
        <tissue evidence="3">Whole insect</tissue>
    </source>
</reference>
<evidence type="ECO:0000313" key="3">
    <source>
        <dbReference type="RefSeq" id="XP_028133231.1"/>
    </source>
</evidence>
<keyword evidence="2" id="KW-0732">Signal</keyword>
<organism evidence="3">
    <name type="scientific">Diabrotica virgifera virgifera</name>
    <name type="common">western corn rootworm</name>
    <dbReference type="NCBI Taxonomy" id="50390"/>
    <lineage>
        <taxon>Eukaryota</taxon>
        <taxon>Metazoa</taxon>
        <taxon>Ecdysozoa</taxon>
        <taxon>Arthropoda</taxon>
        <taxon>Hexapoda</taxon>
        <taxon>Insecta</taxon>
        <taxon>Pterygota</taxon>
        <taxon>Neoptera</taxon>
        <taxon>Endopterygota</taxon>
        <taxon>Coleoptera</taxon>
        <taxon>Polyphaga</taxon>
        <taxon>Cucujiformia</taxon>
        <taxon>Chrysomeloidea</taxon>
        <taxon>Chrysomelidae</taxon>
        <taxon>Galerucinae</taxon>
        <taxon>Diabroticina</taxon>
        <taxon>Diabroticites</taxon>
        <taxon>Diabrotica</taxon>
    </lineage>
</organism>
<feature type="chain" id="PRO_5028006529" evidence="2">
    <location>
        <begin position="20"/>
        <end position="239"/>
    </location>
</feature>
<evidence type="ECO:0000256" key="1">
    <source>
        <dbReference type="SAM" id="MobiDB-lite"/>
    </source>
</evidence>
<feature type="signal peptide" evidence="2">
    <location>
        <begin position="1"/>
        <end position="19"/>
    </location>
</feature>
<gene>
    <name evidence="3" type="primary">LOC114328558</name>
</gene>
<feature type="region of interest" description="Disordered" evidence="1">
    <location>
        <begin position="199"/>
        <end position="218"/>
    </location>
</feature>
<accession>A0A6P7FC87</accession>
<dbReference type="PANTHER" id="PTHR39069">
    <property type="entry name" value="ECDYSONE-INDUCIBLE GENE E1, ISOFORM A"/>
    <property type="match status" value="1"/>
</dbReference>
<dbReference type="InParanoid" id="A0A6P7FC87"/>
<protein>
    <submittedName>
        <fullName evidence="3">Uncharacterized protein LOC114328558 isoform X2</fullName>
    </submittedName>
</protein>
<sequence length="239" mass="26566">MLLRLSVFFLWVFIQRSTGSPLHGGCTSSEDCGTIDTYCKNETCVCRDNFAVWYDSCVQMPTPALRCSKKQECHKFLGARSMCTKKGQCACKPFHHIHSGQCVKNRDLHDQCEHDHQCYCGAECQGKIACIHKSCACKPGHRPYKIRRCILDPAYIDIPSIYNLTSSTPRTTTTSIIASATTIMTPVATTVFTVDKNKSEDQAEHNEPMEQRASTSRSSSSLVSGHLVATFLLVTALNM</sequence>
<name>A0A6P7FC87_DIAVI</name>
<dbReference type="AlphaFoldDB" id="A0A6P7FC87"/>
<dbReference type="PANTHER" id="PTHR39069:SF8">
    <property type="entry name" value="FI17111P1"/>
    <property type="match status" value="1"/>
</dbReference>